<accession>A0AAV7QA62</accession>
<gene>
    <name evidence="1" type="ORF">NDU88_002718</name>
</gene>
<name>A0AAV7QA62_PLEWA</name>
<sequence length="75" mass="8259">MTHRPSKAQSLHKCVASVINARAPRSTARHYIGDEGQTYLCCPDAAAARLHMRVAVHMPRLNSPEECRIGAHPIT</sequence>
<proteinExistence type="predicted"/>
<dbReference type="AlphaFoldDB" id="A0AAV7QA62"/>
<reference evidence="1" key="1">
    <citation type="journal article" date="2022" name="bioRxiv">
        <title>Sequencing and chromosome-scale assembly of the giantPleurodeles waltlgenome.</title>
        <authorList>
            <person name="Brown T."/>
            <person name="Elewa A."/>
            <person name="Iarovenko S."/>
            <person name="Subramanian E."/>
            <person name="Araus A.J."/>
            <person name="Petzold A."/>
            <person name="Susuki M."/>
            <person name="Suzuki K.-i.T."/>
            <person name="Hayashi T."/>
            <person name="Toyoda A."/>
            <person name="Oliveira C."/>
            <person name="Osipova E."/>
            <person name="Leigh N.D."/>
            <person name="Simon A."/>
            <person name="Yun M.H."/>
        </authorList>
    </citation>
    <scope>NUCLEOTIDE SEQUENCE</scope>
    <source>
        <strain evidence="1">20211129_DDA</strain>
        <tissue evidence="1">Liver</tissue>
    </source>
</reference>
<comment type="caution">
    <text evidence="1">The sequence shown here is derived from an EMBL/GenBank/DDBJ whole genome shotgun (WGS) entry which is preliminary data.</text>
</comment>
<organism evidence="1 2">
    <name type="scientific">Pleurodeles waltl</name>
    <name type="common">Iberian ribbed newt</name>
    <dbReference type="NCBI Taxonomy" id="8319"/>
    <lineage>
        <taxon>Eukaryota</taxon>
        <taxon>Metazoa</taxon>
        <taxon>Chordata</taxon>
        <taxon>Craniata</taxon>
        <taxon>Vertebrata</taxon>
        <taxon>Euteleostomi</taxon>
        <taxon>Amphibia</taxon>
        <taxon>Batrachia</taxon>
        <taxon>Caudata</taxon>
        <taxon>Salamandroidea</taxon>
        <taxon>Salamandridae</taxon>
        <taxon>Pleurodelinae</taxon>
        <taxon>Pleurodeles</taxon>
    </lineage>
</organism>
<evidence type="ECO:0000313" key="2">
    <source>
        <dbReference type="Proteomes" id="UP001066276"/>
    </source>
</evidence>
<dbReference type="Proteomes" id="UP001066276">
    <property type="component" value="Chromosome 6"/>
</dbReference>
<protein>
    <submittedName>
        <fullName evidence="1">Uncharacterized protein</fullName>
    </submittedName>
</protein>
<keyword evidence="2" id="KW-1185">Reference proteome</keyword>
<evidence type="ECO:0000313" key="1">
    <source>
        <dbReference type="EMBL" id="KAJ1136301.1"/>
    </source>
</evidence>
<dbReference type="EMBL" id="JANPWB010000010">
    <property type="protein sequence ID" value="KAJ1136301.1"/>
    <property type="molecule type" value="Genomic_DNA"/>
</dbReference>